<feature type="region of interest" description="Disordered" evidence="1">
    <location>
        <begin position="42"/>
        <end position="77"/>
    </location>
</feature>
<comment type="caution">
    <text evidence="2">The sequence shown here is derived from an EMBL/GenBank/DDBJ whole genome shotgun (WGS) entry which is preliminary data.</text>
</comment>
<reference evidence="2" key="1">
    <citation type="submission" date="2020-07" db="EMBL/GenBank/DDBJ databases">
        <title>The High-quality genome of the commercially important snow crab, Chionoecetes opilio.</title>
        <authorList>
            <person name="Jeong J.-H."/>
            <person name="Ryu S."/>
        </authorList>
    </citation>
    <scope>NUCLEOTIDE SEQUENCE</scope>
    <source>
        <strain evidence="2">MADBK_172401_WGS</strain>
        <tissue evidence="2">Digestive gland</tissue>
    </source>
</reference>
<dbReference type="AlphaFoldDB" id="A0A8J4Y486"/>
<evidence type="ECO:0000313" key="2">
    <source>
        <dbReference type="EMBL" id="KAG0716486.1"/>
    </source>
</evidence>
<feature type="compositionally biased region" description="Basic and acidic residues" evidence="1">
    <location>
        <begin position="51"/>
        <end position="77"/>
    </location>
</feature>
<evidence type="ECO:0000313" key="3">
    <source>
        <dbReference type="Proteomes" id="UP000770661"/>
    </source>
</evidence>
<dbReference type="Proteomes" id="UP000770661">
    <property type="component" value="Unassembled WGS sequence"/>
</dbReference>
<dbReference type="EMBL" id="JACEEZ010018805">
    <property type="protein sequence ID" value="KAG0716486.1"/>
    <property type="molecule type" value="Genomic_DNA"/>
</dbReference>
<gene>
    <name evidence="2" type="ORF">GWK47_009592</name>
</gene>
<protein>
    <submittedName>
        <fullName evidence="2">Uncharacterized protein</fullName>
    </submittedName>
</protein>
<sequence length="422" mass="47923">MEQLALDLIKPSAESRLSAPTQHRQVRAVIAQVCRINPTGMGGPRKNPAVIKKEEAVRPTERRAAENDRRHHSERSDTRHLQEGLCVLYTPEVALETVRPLFLGAPIVKRGTGQELCTKCLEIFAVYDIPIESIIAAVFDTTASNTGIQQGCCTRLEQAIQHAILWNACRHHMAELHVKHNVVELHACHQGSRGANVQAVPKWYLPLAREAAPAAPSRQFPDPNVLVRWEWPADFTSSPHIGPYSITTTLALAWKEWARAQLETNTFEREDYRELTESIYFYLGGDVSPYEGVQVPRGFRMRRPGAMHSARFMASSIYLLKMQLLSSIWAMKAREQTVVEKMAQIVALLYGPYYLKSRLSTSAPRHDLEFYYSLLAYISVEPTAARKGLDSVRRHMWYLVPEQVILCLFDDMVSDKEKKKVF</sequence>
<evidence type="ECO:0000256" key="1">
    <source>
        <dbReference type="SAM" id="MobiDB-lite"/>
    </source>
</evidence>
<name>A0A8J4Y486_CHIOP</name>
<accession>A0A8J4Y486</accession>
<keyword evidence="3" id="KW-1185">Reference proteome</keyword>
<organism evidence="2 3">
    <name type="scientific">Chionoecetes opilio</name>
    <name type="common">Atlantic snow crab</name>
    <name type="synonym">Cancer opilio</name>
    <dbReference type="NCBI Taxonomy" id="41210"/>
    <lineage>
        <taxon>Eukaryota</taxon>
        <taxon>Metazoa</taxon>
        <taxon>Ecdysozoa</taxon>
        <taxon>Arthropoda</taxon>
        <taxon>Crustacea</taxon>
        <taxon>Multicrustacea</taxon>
        <taxon>Malacostraca</taxon>
        <taxon>Eumalacostraca</taxon>
        <taxon>Eucarida</taxon>
        <taxon>Decapoda</taxon>
        <taxon>Pleocyemata</taxon>
        <taxon>Brachyura</taxon>
        <taxon>Eubrachyura</taxon>
        <taxon>Majoidea</taxon>
        <taxon>Majidae</taxon>
        <taxon>Chionoecetes</taxon>
    </lineage>
</organism>
<proteinExistence type="predicted"/>